<keyword evidence="13" id="KW-1185">Reference proteome</keyword>
<accession>A0A9E7DJN2</accession>
<feature type="domain" description="Membrane insertase YidC/Oxa/ALB C-terminal" evidence="11">
    <location>
        <begin position="32"/>
        <end position="222"/>
    </location>
</feature>
<evidence type="ECO:0000259" key="11">
    <source>
        <dbReference type="Pfam" id="PF02096"/>
    </source>
</evidence>
<dbReference type="Proteomes" id="UP000831151">
    <property type="component" value="Chromosome"/>
</dbReference>
<feature type="transmembrane region" description="Helical" evidence="10">
    <location>
        <begin position="92"/>
        <end position="113"/>
    </location>
</feature>
<dbReference type="PANTHER" id="PTHR12428">
    <property type="entry name" value="OXA1"/>
    <property type="match status" value="1"/>
</dbReference>
<name>A0A9E7DJN2_9FIRM</name>
<dbReference type="GO" id="GO:0005886">
    <property type="term" value="C:plasma membrane"/>
    <property type="evidence" value="ECO:0007669"/>
    <property type="project" value="UniProtKB-SubCell"/>
</dbReference>
<evidence type="ECO:0000256" key="8">
    <source>
        <dbReference type="ARBA" id="ARBA00023186"/>
    </source>
</evidence>
<organism evidence="12 13">
    <name type="scientific">Fenollaria massiliensis</name>
    <dbReference type="NCBI Taxonomy" id="938288"/>
    <lineage>
        <taxon>Bacteria</taxon>
        <taxon>Bacillati</taxon>
        <taxon>Bacillota</taxon>
        <taxon>Clostridia</taxon>
        <taxon>Eubacteriales</taxon>
        <taxon>Fenollaria</taxon>
    </lineage>
</organism>
<dbReference type="InterPro" id="IPR028055">
    <property type="entry name" value="YidC/Oxa/ALB_C"/>
</dbReference>
<comment type="similarity">
    <text evidence="9">Belongs to the OXA1/ALB3/YidC family.</text>
</comment>
<dbReference type="GO" id="GO:0015031">
    <property type="term" value="P:protein transport"/>
    <property type="evidence" value="ECO:0007669"/>
    <property type="project" value="UniProtKB-KW"/>
</dbReference>
<dbReference type="Pfam" id="PF02096">
    <property type="entry name" value="60KD_IMP"/>
    <property type="match status" value="1"/>
</dbReference>
<dbReference type="EMBL" id="CP096649">
    <property type="protein sequence ID" value="UQK59086.1"/>
    <property type="molecule type" value="Genomic_DNA"/>
</dbReference>
<dbReference type="GO" id="GO:0032977">
    <property type="term" value="F:membrane insertase activity"/>
    <property type="evidence" value="ECO:0007669"/>
    <property type="project" value="InterPro"/>
</dbReference>
<protein>
    <submittedName>
        <fullName evidence="12">YidC/Oxa1 family membrane protein insertase</fullName>
    </submittedName>
</protein>
<dbReference type="AlphaFoldDB" id="A0A9E7DJN2"/>
<feature type="transmembrane region" description="Helical" evidence="10">
    <location>
        <begin position="186"/>
        <end position="209"/>
    </location>
</feature>
<dbReference type="InterPro" id="IPR001708">
    <property type="entry name" value="YidC/ALB3/OXA1/COX18"/>
</dbReference>
<dbReference type="KEGG" id="fms:M1R53_07545"/>
<feature type="transmembrane region" description="Helical" evidence="10">
    <location>
        <begin position="148"/>
        <end position="165"/>
    </location>
</feature>
<proteinExistence type="inferred from homology"/>
<evidence type="ECO:0000256" key="5">
    <source>
        <dbReference type="ARBA" id="ARBA00022927"/>
    </source>
</evidence>
<keyword evidence="5" id="KW-0653">Protein transport</keyword>
<dbReference type="CDD" id="cd20070">
    <property type="entry name" value="5TM_YidC_Alb3"/>
    <property type="match status" value="1"/>
</dbReference>
<evidence type="ECO:0000313" key="13">
    <source>
        <dbReference type="Proteomes" id="UP000831151"/>
    </source>
</evidence>
<dbReference type="GO" id="GO:0051205">
    <property type="term" value="P:protein insertion into membrane"/>
    <property type="evidence" value="ECO:0007669"/>
    <property type="project" value="TreeGrafter"/>
</dbReference>
<dbReference type="PANTHER" id="PTHR12428:SF65">
    <property type="entry name" value="CYTOCHROME C OXIDASE ASSEMBLY PROTEIN COX18, MITOCHONDRIAL"/>
    <property type="match status" value="1"/>
</dbReference>
<dbReference type="NCBIfam" id="TIGR03592">
    <property type="entry name" value="yidC_oxa1_cterm"/>
    <property type="match status" value="1"/>
</dbReference>
<feature type="transmembrane region" description="Helical" evidence="10">
    <location>
        <begin position="27"/>
        <end position="48"/>
    </location>
</feature>
<gene>
    <name evidence="12" type="ORF">M1R53_07545</name>
</gene>
<sequence>MLGKILGYLFNFIYDQLASMGAEPANFSFLAMTIIISTVVVKLLVLPLQISSTKKMKKTADLQPKVKEIQEKYGYDQQIASQKVMELYRKEGASITGGCLPLLVQFPILIAFFQVCQNPAVNAFGEAKYAAMQKTFFWIKDLSLVDPYWYGLPLIATLVTLLMSVTTPKVGMTDQQQAKSMNIMQYFMPLMTFFFTIKYPAGLALYWAVSSLFAAIQQFVQNRIIKKEEVIVSEK</sequence>
<evidence type="ECO:0000256" key="6">
    <source>
        <dbReference type="ARBA" id="ARBA00022989"/>
    </source>
</evidence>
<evidence type="ECO:0000313" key="12">
    <source>
        <dbReference type="EMBL" id="UQK59086.1"/>
    </source>
</evidence>
<evidence type="ECO:0000256" key="2">
    <source>
        <dbReference type="ARBA" id="ARBA00022448"/>
    </source>
</evidence>
<keyword evidence="6 10" id="KW-1133">Transmembrane helix</keyword>
<evidence type="ECO:0000256" key="10">
    <source>
        <dbReference type="SAM" id="Phobius"/>
    </source>
</evidence>
<evidence type="ECO:0000256" key="4">
    <source>
        <dbReference type="ARBA" id="ARBA00022692"/>
    </source>
</evidence>
<keyword evidence="3" id="KW-1003">Cell membrane</keyword>
<evidence type="ECO:0000256" key="7">
    <source>
        <dbReference type="ARBA" id="ARBA00023136"/>
    </source>
</evidence>
<keyword evidence="2" id="KW-0813">Transport</keyword>
<keyword evidence="8" id="KW-0143">Chaperone</keyword>
<dbReference type="RefSeq" id="WP_019214999.1">
    <property type="nucleotide sequence ID" value="NZ_CP096649.1"/>
</dbReference>
<reference evidence="12" key="1">
    <citation type="submission" date="2022-04" db="EMBL/GenBank/DDBJ databases">
        <title>Complete genome sequences of Ezakiella coagulans and Fenollaria massiliensis.</title>
        <authorList>
            <person name="France M.T."/>
            <person name="Clifford J."/>
            <person name="Narina S."/>
            <person name="Rutt L."/>
            <person name="Ravel J."/>
        </authorList>
    </citation>
    <scope>NUCLEOTIDE SEQUENCE</scope>
    <source>
        <strain evidence="12">C0061C2</strain>
    </source>
</reference>
<keyword evidence="7 10" id="KW-0472">Membrane</keyword>
<evidence type="ECO:0000256" key="3">
    <source>
        <dbReference type="ARBA" id="ARBA00022475"/>
    </source>
</evidence>
<keyword evidence="4 9" id="KW-0812">Transmembrane</keyword>
<evidence type="ECO:0000256" key="1">
    <source>
        <dbReference type="ARBA" id="ARBA00004651"/>
    </source>
</evidence>
<evidence type="ECO:0000256" key="9">
    <source>
        <dbReference type="RuleBase" id="RU003945"/>
    </source>
</evidence>
<comment type="subcellular location">
    <subcellularLocation>
        <location evidence="1">Cell membrane</location>
        <topology evidence="1">Multi-pass membrane protein</topology>
    </subcellularLocation>
    <subcellularLocation>
        <location evidence="9">Membrane</location>
        <topology evidence="9">Multi-pass membrane protein</topology>
    </subcellularLocation>
</comment>
<dbReference type="InterPro" id="IPR047196">
    <property type="entry name" value="YidC_ALB_C"/>
</dbReference>